<dbReference type="Proteomes" id="UP000054771">
    <property type="component" value="Unassembled WGS sequence"/>
</dbReference>
<reference evidence="3" key="1">
    <citation type="journal article" date="2016" name="Genome Announc.">
        <title>Draft genome sequences of fungus Aspergillus calidoustus.</title>
        <authorList>
            <person name="Horn F."/>
            <person name="Linde J."/>
            <person name="Mattern D.J."/>
            <person name="Walther G."/>
            <person name="Guthke R."/>
            <person name="Scherlach K."/>
            <person name="Martin K."/>
            <person name="Brakhage A.A."/>
            <person name="Petzke L."/>
            <person name="Valiante V."/>
        </authorList>
    </citation>
    <scope>NUCLEOTIDE SEQUENCE [LARGE SCALE GENOMIC DNA]</scope>
    <source>
        <strain evidence="3">SF006504</strain>
    </source>
</reference>
<organism evidence="2 3">
    <name type="scientific">Aspergillus calidoustus</name>
    <dbReference type="NCBI Taxonomy" id="454130"/>
    <lineage>
        <taxon>Eukaryota</taxon>
        <taxon>Fungi</taxon>
        <taxon>Dikarya</taxon>
        <taxon>Ascomycota</taxon>
        <taxon>Pezizomycotina</taxon>
        <taxon>Eurotiomycetes</taxon>
        <taxon>Eurotiomycetidae</taxon>
        <taxon>Eurotiales</taxon>
        <taxon>Aspergillaceae</taxon>
        <taxon>Aspergillus</taxon>
        <taxon>Aspergillus subgen. Nidulantes</taxon>
    </lineage>
</organism>
<dbReference type="AlphaFoldDB" id="A0A0U5GZA3"/>
<evidence type="ECO:0000313" key="2">
    <source>
        <dbReference type="EMBL" id="CEL06676.1"/>
    </source>
</evidence>
<name>A0A0U5GZA3_ASPCI</name>
<dbReference type="Pfam" id="PF04909">
    <property type="entry name" value="Amidohydro_2"/>
    <property type="match status" value="1"/>
</dbReference>
<feature type="domain" description="Amidohydrolase-related" evidence="1">
    <location>
        <begin position="18"/>
        <end position="82"/>
    </location>
</feature>
<dbReference type="InterPro" id="IPR006680">
    <property type="entry name" value="Amidohydro-rel"/>
</dbReference>
<dbReference type="PANTHER" id="PTHR35563:SF2">
    <property type="entry name" value="BARREL METAL-DEPENDENT HYDROLASE, PUTATIVE (AFU_ORTHOLOGUE AFUA_1G16240)-RELATED"/>
    <property type="match status" value="1"/>
</dbReference>
<evidence type="ECO:0000313" key="3">
    <source>
        <dbReference type="Proteomes" id="UP000054771"/>
    </source>
</evidence>
<accession>A0A0U5GZA3</accession>
<gene>
    <name evidence="2" type="ORF">ASPCAL09848</name>
</gene>
<dbReference type="Gene3D" id="3.20.20.140">
    <property type="entry name" value="Metal-dependent hydrolases"/>
    <property type="match status" value="1"/>
</dbReference>
<dbReference type="PANTHER" id="PTHR35563">
    <property type="entry name" value="BARREL METAL-DEPENDENT HYDROLASE, PUTATIVE (AFU_ORTHOLOGUE AFUA_1G16240)-RELATED"/>
    <property type="match status" value="1"/>
</dbReference>
<proteinExistence type="predicted"/>
<dbReference type="InterPro" id="IPR052358">
    <property type="entry name" value="Aro_Compnd_Degr_Hydrolases"/>
</dbReference>
<dbReference type="OrthoDB" id="2135488at2759"/>
<evidence type="ECO:0000259" key="1">
    <source>
        <dbReference type="Pfam" id="PF04909"/>
    </source>
</evidence>
<dbReference type="InterPro" id="IPR032466">
    <property type="entry name" value="Metal_Hydrolase"/>
</dbReference>
<sequence length="100" mass="11602">MMKCLQELRARQKSVYAIAVIELESITDRELERMHELGVRGIRLNFQADGKGLDVSRLLDTLQKAADRICHLRGWMIQLFVPGWAWNSTMLDPSFIQFSH</sequence>
<protein>
    <recommendedName>
        <fullName evidence="1">Amidohydrolase-related domain-containing protein</fullName>
    </recommendedName>
</protein>
<dbReference type="EMBL" id="CDMC01000008">
    <property type="protein sequence ID" value="CEL06676.1"/>
    <property type="molecule type" value="Genomic_DNA"/>
</dbReference>
<keyword evidence="3" id="KW-1185">Reference proteome</keyword>
<dbReference type="SUPFAM" id="SSF51556">
    <property type="entry name" value="Metallo-dependent hydrolases"/>
    <property type="match status" value="1"/>
</dbReference>